<gene>
    <name evidence="2" type="ORF">SHERM_16970</name>
</gene>
<protein>
    <submittedName>
        <fullName evidence="2">Uncharacterized protein</fullName>
    </submittedName>
</protein>
<sequence length="121" mass="13722">SLRPGPVPPYRSPSPIINKNGMTMKKERIKIISQKTYEPVVVDVSPRYMFHMYYLIDGLPRNTILETPSEIRRYDISFYCTWSSSSSRTGTERGNSPMGISPTSGVPQAKSTSMYQYTETS</sequence>
<dbReference type="EMBL" id="CACSLK010015718">
    <property type="protein sequence ID" value="CAA0817303.1"/>
    <property type="molecule type" value="Genomic_DNA"/>
</dbReference>
<feature type="region of interest" description="Disordered" evidence="1">
    <location>
        <begin position="83"/>
        <end position="121"/>
    </location>
</feature>
<reference evidence="2" key="1">
    <citation type="submission" date="2019-12" db="EMBL/GenBank/DDBJ databases">
        <authorList>
            <person name="Scholes J."/>
        </authorList>
    </citation>
    <scope>NUCLEOTIDE SEQUENCE</scope>
</reference>
<dbReference type="AlphaFoldDB" id="A0A9N7N0I8"/>
<evidence type="ECO:0000313" key="3">
    <source>
        <dbReference type="Proteomes" id="UP001153555"/>
    </source>
</evidence>
<name>A0A9N7N0I8_STRHE</name>
<feature type="compositionally biased region" description="Polar residues" evidence="1">
    <location>
        <begin position="101"/>
        <end position="121"/>
    </location>
</feature>
<evidence type="ECO:0000313" key="2">
    <source>
        <dbReference type="EMBL" id="CAA0817303.1"/>
    </source>
</evidence>
<proteinExistence type="predicted"/>
<dbReference type="Proteomes" id="UP001153555">
    <property type="component" value="Unassembled WGS sequence"/>
</dbReference>
<keyword evidence="3" id="KW-1185">Reference proteome</keyword>
<comment type="caution">
    <text evidence="2">The sequence shown here is derived from an EMBL/GenBank/DDBJ whole genome shotgun (WGS) entry which is preliminary data.</text>
</comment>
<evidence type="ECO:0000256" key="1">
    <source>
        <dbReference type="SAM" id="MobiDB-lite"/>
    </source>
</evidence>
<feature type="non-terminal residue" evidence="2">
    <location>
        <position position="121"/>
    </location>
</feature>
<feature type="non-terminal residue" evidence="2">
    <location>
        <position position="1"/>
    </location>
</feature>
<organism evidence="2 3">
    <name type="scientific">Striga hermonthica</name>
    <name type="common">Purple witchweed</name>
    <name type="synonym">Buchnera hermonthica</name>
    <dbReference type="NCBI Taxonomy" id="68872"/>
    <lineage>
        <taxon>Eukaryota</taxon>
        <taxon>Viridiplantae</taxon>
        <taxon>Streptophyta</taxon>
        <taxon>Embryophyta</taxon>
        <taxon>Tracheophyta</taxon>
        <taxon>Spermatophyta</taxon>
        <taxon>Magnoliopsida</taxon>
        <taxon>eudicotyledons</taxon>
        <taxon>Gunneridae</taxon>
        <taxon>Pentapetalae</taxon>
        <taxon>asterids</taxon>
        <taxon>lamiids</taxon>
        <taxon>Lamiales</taxon>
        <taxon>Orobanchaceae</taxon>
        <taxon>Buchnereae</taxon>
        <taxon>Striga</taxon>
    </lineage>
</organism>
<accession>A0A9N7N0I8</accession>